<evidence type="ECO:0000256" key="2">
    <source>
        <dbReference type="ARBA" id="ARBA00022840"/>
    </source>
</evidence>
<dbReference type="InterPro" id="IPR050683">
    <property type="entry name" value="Bact_Polysacc_Export_ATP-bd"/>
</dbReference>
<reference evidence="4 5" key="1">
    <citation type="journal article" date="2010" name="J. Bacteriol.">
        <title>Genome sequences of Pelagibaca bermudensis HTCC2601T and Maritimibacter alkaliphilus HTCC2654T, the type strains of two marine Roseobacter genera.</title>
        <authorList>
            <person name="Thrash J.C."/>
            <person name="Cho J.C."/>
            <person name="Ferriera S."/>
            <person name="Johnson J."/>
            <person name="Vergin K.L."/>
            <person name="Giovannoni S.J."/>
        </authorList>
    </citation>
    <scope>NUCLEOTIDE SEQUENCE [LARGE SCALE GENOMIC DNA]</scope>
    <source>
        <strain evidence="5">DSM 26914 / JCM 13377 / KCTC 12554 / HTCC2601</strain>
    </source>
</reference>
<proteinExistence type="predicted"/>
<dbReference type="EMBL" id="AATQ01000018">
    <property type="protein sequence ID" value="EAU46098.1"/>
    <property type="molecule type" value="Genomic_DNA"/>
</dbReference>
<dbReference type="GO" id="GO:0016887">
    <property type="term" value="F:ATP hydrolysis activity"/>
    <property type="evidence" value="ECO:0007669"/>
    <property type="project" value="InterPro"/>
</dbReference>
<dbReference type="InterPro" id="IPR003593">
    <property type="entry name" value="AAA+_ATPase"/>
</dbReference>
<sequence length="219" mass="24871">MLEFDMVSKSFWTGVQRKVILDRVSFRVELGQSLGILAPNGTGKTTLIRMMAGLEKPDEGEIRQNCRVSFPLGFMGGVVSKISARENARFIARMYGIDPDYVESFCRWLCGLGEYFDQPIGTYSSGMRSRFTFSLMLALDFDIYLIDEGMPNSTDVEFNRKAGDILAERLRTTTIIIVSHQPQILEKFARKAAVLMDGKLHMFETLEEAKQLYDYETQG</sequence>
<keyword evidence="1" id="KW-0547">Nucleotide-binding</keyword>
<dbReference type="OrthoDB" id="9778870at2"/>
<dbReference type="GO" id="GO:0005524">
    <property type="term" value="F:ATP binding"/>
    <property type="evidence" value="ECO:0007669"/>
    <property type="project" value="UniProtKB-KW"/>
</dbReference>
<dbReference type="PANTHER" id="PTHR46743">
    <property type="entry name" value="TEICHOIC ACIDS EXPORT ATP-BINDING PROTEIN TAGH"/>
    <property type="match status" value="1"/>
</dbReference>
<gene>
    <name evidence="4" type="ORF">R2601_11524</name>
</gene>
<evidence type="ECO:0000256" key="1">
    <source>
        <dbReference type="ARBA" id="ARBA00022741"/>
    </source>
</evidence>
<organism evidence="4 5">
    <name type="scientific">Salipiger bermudensis (strain DSM 26914 / JCM 13377 / KCTC 12554 / HTCC2601)</name>
    <name type="common">Pelagibaca bermudensis</name>
    <dbReference type="NCBI Taxonomy" id="314265"/>
    <lineage>
        <taxon>Bacteria</taxon>
        <taxon>Pseudomonadati</taxon>
        <taxon>Pseudomonadota</taxon>
        <taxon>Alphaproteobacteria</taxon>
        <taxon>Rhodobacterales</taxon>
        <taxon>Roseobacteraceae</taxon>
        <taxon>Salipiger</taxon>
    </lineage>
</organism>
<evidence type="ECO:0000313" key="5">
    <source>
        <dbReference type="Proteomes" id="UP000006230"/>
    </source>
</evidence>
<dbReference type="SUPFAM" id="SSF52540">
    <property type="entry name" value="P-loop containing nucleoside triphosphate hydrolases"/>
    <property type="match status" value="1"/>
</dbReference>
<dbReference type="eggNOG" id="COG1134">
    <property type="taxonomic scope" value="Bacteria"/>
</dbReference>
<dbReference type="PROSITE" id="PS00211">
    <property type="entry name" value="ABC_TRANSPORTER_1"/>
    <property type="match status" value="1"/>
</dbReference>
<dbReference type="HOGENOM" id="CLU_000604_1_2_5"/>
<accession>Q0FPD0</accession>
<dbReference type="InterPro" id="IPR027417">
    <property type="entry name" value="P-loop_NTPase"/>
</dbReference>
<dbReference type="InterPro" id="IPR003439">
    <property type="entry name" value="ABC_transporter-like_ATP-bd"/>
</dbReference>
<feature type="domain" description="ABC transporter" evidence="3">
    <location>
        <begin position="2"/>
        <end position="219"/>
    </location>
</feature>
<dbReference type="InterPro" id="IPR017871">
    <property type="entry name" value="ABC_transporter-like_CS"/>
</dbReference>
<dbReference type="STRING" id="314265.R2601_11524"/>
<protein>
    <submittedName>
        <fullName evidence="4">Capsular polysaccharide export ATP-binding protein</fullName>
    </submittedName>
</protein>
<name>Q0FPD0_SALBH</name>
<dbReference type="AlphaFoldDB" id="Q0FPD0"/>
<keyword evidence="2 4" id="KW-0067">ATP-binding</keyword>
<dbReference type="PANTHER" id="PTHR46743:SF2">
    <property type="entry name" value="TEICHOIC ACIDS EXPORT ATP-BINDING PROTEIN TAGH"/>
    <property type="match status" value="1"/>
</dbReference>
<comment type="caution">
    <text evidence="4">The sequence shown here is derived from an EMBL/GenBank/DDBJ whole genome shotgun (WGS) entry which is preliminary data.</text>
</comment>
<evidence type="ECO:0000259" key="3">
    <source>
        <dbReference type="PROSITE" id="PS50893"/>
    </source>
</evidence>
<dbReference type="GeneID" id="92504217"/>
<dbReference type="SMART" id="SM00382">
    <property type="entry name" value="AAA"/>
    <property type="match status" value="1"/>
</dbReference>
<keyword evidence="5" id="KW-1185">Reference proteome</keyword>
<dbReference type="Gene3D" id="3.40.50.300">
    <property type="entry name" value="P-loop containing nucleotide triphosphate hydrolases"/>
    <property type="match status" value="1"/>
</dbReference>
<evidence type="ECO:0000313" key="4">
    <source>
        <dbReference type="EMBL" id="EAU46098.1"/>
    </source>
</evidence>
<dbReference type="Proteomes" id="UP000006230">
    <property type="component" value="Unassembled WGS sequence"/>
</dbReference>
<dbReference type="PROSITE" id="PS50893">
    <property type="entry name" value="ABC_TRANSPORTER_2"/>
    <property type="match status" value="1"/>
</dbReference>
<dbReference type="Pfam" id="PF00005">
    <property type="entry name" value="ABC_tran"/>
    <property type="match status" value="1"/>
</dbReference>
<dbReference type="RefSeq" id="WP_007793709.1">
    <property type="nucleotide sequence ID" value="NZ_DS022276.1"/>
</dbReference>